<sequence>MAAPKSLSEQDLAAARTELSGGKPFTVWFTSAAVGVPAGGSAKVISIDDMAEGDFIQVRPAGKRDTMFCSPSELTRIRPARKPAPQPAARAPERTAPESEPPSPPSRPQQQSEPESTPAVAQRQSPPAVPDRQSTPAPAAERTPDRPRPAGGRTAARPVEVTVTLSATAEGEWTVEVMVGKKRTVRPTSVQPADVARAARSLPPVVAEAIEASLEAARQRQLDRVERLRAELEAAQRALQELSS</sequence>
<feature type="compositionally biased region" description="Low complexity" evidence="2">
    <location>
        <begin position="108"/>
        <end position="119"/>
    </location>
</feature>
<dbReference type="EMBL" id="JAAXKY010000026">
    <property type="protein sequence ID" value="NMH77588.1"/>
    <property type="molecule type" value="Genomic_DNA"/>
</dbReference>
<comment type="caution">
    <text evidence="3">The sequence shown here is derived from an EMBL/GenBank/DDBJ whole genome shotgun (WGS) entry which is preliminary data.</text>
</comment>
<dbReference type="Pfam" id="PF19844">
    <property type="entry name" value="DUF6319"/>
    <property type="match status" value="1"/>
</dbReference>
<proteinExistence type="predicted"/>
<accession>A0ABX1REC9</accession>
<keyword evidence="4" id="KW-1185">Reference proteome</keyword>
<organism evidence="3 4">
    <name type="scientific">Pseudonocardia xinjiangensis</name>
    <dbReference type="NCBI Taxonomy" id="75289"/>
    <lineage>
        <taxon>Bacteria</taxon>
        <taxon>Bacillati</taxon>
        <taxon>Actinomycetota</taxon>
        <taxon>Actinomycetes</taxon>
        <taxon>Pseudonocardiales</taxon>
        <taxon>Pseudonocardiaceae</taxon>
        <taxon>Pseudonocardia</taxon>
    </lineage>
</organism>
<evidence type="ECO:0008006" key="5">
    <source>
        <dbReference type="Google" id="ProtNLM"/>
    </source>
</evidence>
<evidence type="ECO:0000313" key="3">
    <source>
        <dbReference type="EMBL" id="NMH77588.1"/>
    </source>
</evidence>
<feature type="compositionally biased region" description="Low complexity" evidence="2">
    <location>
        <begin position="149"/>
        <end position="158"/>
    </location>
</feature>
<feature type="region of interest" description="Disordered" evidence="2">
    <location>
        <begin position="58"/>
        <end position="159"/>
    </location>
</feature>
<gene>
    <name evidence="3" type="ORF">HF577_10895</name>
</gene>
<dbReference type="Proteomes" id="UP001296706">
    <property type="component" value="Unassembled WGS sequence"/>
</dbReference>
<evidence type="ECO:0000313" key="4">
    <source>
        <dbReference type="Proteomes" id="UP001296706"/>
    </source>
</evidence>
<evidence type="ECO:0000256" key="1">
    <source>
        <dbReference type="SAM" id="Coils"/>
    </source>
</evidence>
<protein>
    <recommendedName>
        <fullName evidence="5">Cell wall anchor protein</fullName>
    </recommendedName>
</protein>
<dbReference type="RefSeq" id="WP_169395662.1">
    <property type="nucleotide sequence ID" value="NZ_BAAAJH010000016.1"/>
</dbReference>
<name>A0ABX1REC9_9PSEU</name>
<evidence type="ECO:0000256" key="2">
    <source>
        <dbReference type="SAM" id="MobiDB-lite"/>
    </source>
</evidence>
<keyword evidence="1" id="KW-0175">Coiled coil</keyword>
<dbReference type="InterPro" id="IPR046282">
    <property type="entry name" value="DUF6319"/>
</dbReference>
<reference evidence="3 4" key="1">
    <citation type="submission" date="2020-04" db="EMBL/GenBank/DDBJ databases">
        <authorList>
            <person name="Klaysubun C."/>
            <person name="Duangmal K."/>
            <person name="Lipun K."/>
        </authorList>
    </citation>
    <scope>NUCLEOTIDE SEQUENCE [LARGE SCALE GENOMIC DNA]</scope>
    <source>
        <strain evidence="3 4">JCM 11839</strain>
    </source>
</reference>
<feature type="coiled-coil region" evidence="1">
    <location>
        <begin position="211"/>
        <end position="242"/>
    </location>
</feature>